<feature type="region of interest" description="Disordered" evidence="3">
    <location>
        <begin position="37"/>
        <end position="124"/>
    </location>
</feature>
<dbReference type="PROSITE" id="PS50001">
    <property type="entry name" value="SH2"/>
    <property type="match status" value="1"/>
</dbReference>
<dbReference type="GO" id="GO:0005737">
    <property type="term" value="C:cytoplasm"/>
    <property type="evidence" value="ECO:0007669"/>
    <property type="project" value="UniProtKB-ARBA"/>
</dbReference>
<dbReference type="PANTHER" id="PTHR14098">
    <property type="entry name" value="SH2 DOMAIN CONTAINING PROTEIN"/>
    <property type="match status" value="1"/>
</dbReference>
<dbReference type="AlphaFoldDB" id="A0A3Q3N7V9"/>
<keyword evidence="6" id="KW-1185">Reference proteome</keyword>
<sequence length="353" mass="40639">MDRGRTDRNKIRSCGNSNVTEHEYAVVDDQKEVRIFPARPINDEQEYADRNLPRSSSAQSLSSLTTSNFNLRPTCQPRETTHTTGPAVNRELKPGRRKTKLDKRSTPVQPGDQHIHRFSPSPPPFTKELVSNLPELTLQESCRKEEQQNTTKKAEFSSHTKGLLRAERVFVPHANQRHSLDLDTIENADKRSQQSLERVPSKRHHHEWPQTKEDFEQHEFVPIQKPQQTYCEEHWYVGACNRADAEHALHLVNKDGAFLVRDCSINSSSEPLVLAVYHEKKVYNVKIRFIESKSKYTLGYRSNDMFDSVAEIIKFHSIFPIVLISGRNTGSKYPENCVLTCPITKRDVDQLLQ</sequence>
<reference evidence="5" key="2">
    <citation type="submission" date="2025-09" db="UniProtKB">
        <authorList>
            <consortium name="Ensembl"/>
        </authorList>
    </citation>
    <scope>IDENTIFICATION</scope>
</reference>
<dbReference type="PANTHER" id="PTHR14098:SF2">
    <property type="entry name" value="CYTOKINE-DEPENDENT HEMATOPOIETIC CELL LINKER"/>
    <property type="match status" value="1"/>
</dbReference>
<accession>A0A3Q3N7V9</accession>
<dbReference type="InterPro" id="IPR051751">
    <property type="entry name" value="Immunoreceptor_sig_adapters"/>
</dbReference>
<dbReference type="InterPro" id="IPR000980">
    <property type="entry name" value="SH2"/>
</dbReference>
<evidence type="ECO:0000256" key="3">
    <source>
        <dbReference type="SAM" id="MobiDB-lite"/>
    </source>
</evidence>
<feature type="region of interest" description="Disordered" evidence="3">
    <location>
        <begin position="1"/>
        <end position="23"/>
    </location>
</feature>
<proteinExistence type="predicted"/>
<dbReference type="Gene3D" id="3.30.505.10">
    <property type="entry name" value="SH2 domain"/>
    <property type="match status" value="1"/>
</dbReference>
<organism evidence="5 6">
    <name type="scientific">Mastacembelus armatus</name>
    <name type="common">zig-zag eel</name>
    <dbReference type="NCBI Taxonomy" id="205130"/>
    <lineage>
        <taxon>Eukaryota</taxon>
        <taxon>Metazoa</taxon>
        <taxon>Chordata</taxon>
        <taxon>Craniata</taxon>
        <taxon>Vertebrata</taxon>
        <taxon>Euteleostomi</taxon>
        <taxon>Actinopterygii</taxon>
        <taxon>Neopterygii</taxon>
        <taxon>Teleostei</taxon>
        <taxon>Neoteleostei</taxon>
        <taxon>Acanthomorphata</taxon>
        <taxon>Anabantaria</taxon>
        <taxon>Synbranchiformes</taxon>
        <taxon>Mastacembelidae</taxon>
        <taxon>Mastacembelus</taxon>
    </lineage>
</organism>
<protein>
    <submittedName>
        <fullName evidence="5">Cytokine dependent hematopoietic cell linker</fullName>
    </submittedName>
</protein>
<dbReference type="SMART" id="SM00252">
    <property type="entry name" value="SH2"/>
    <property type="match status" value="1"/>
</dbReference>
<dbReference type="CTD" id="116449"/>
<dbReference type="InParanoid" id="A0A3Q3N7V9"/>
<dbReference type="Proteomes" id="UP000261640">
    <property type="component" value="Unplaced"/>
</dbReference>
<dbReference type="InterPro" id="IPR036860">
    <property type="entry name" value="SH2_dom_sf"/>
</dbReference>
<dbReference type="GeneTree" id="ENSGT00940000161846"/>
<feature type="compositionally biased region" description="Low complexity" evidence="3">
    <location>
        <begin position="55"/>
        <end position="67"/>
    </location>
</feature>
<evidence type="ECO:0000256" key="1">
    <source>
        <dbReference type="ARBA" id="ARBA00022999"/>
    </source>
</evidence>
<dbReference type="RefSeq" id="XP_026186863.1">
    <property type="nucleotide sequence ID" value="XM_026331078.2"/>
</dbReference>
<reference evidence="5" key="1">
    <citation type="submission" date="2025-08" db="UniProtKB">
        <authorList>
            <consortium name="Ensembl"/>
        </authorList>
    </citation>
    <scope>IDENTIFICATION</scope>
</reference>
<evidence type="ECO:0000313" key="6">
    <source>
        <dbReference type="Proteomes" id="UP000261640"/>
    </source>
</evidence>
<dbReference type="Ensembl" id="ENSMAMT00000029037.2">
    <property type="protein sequence ID" value="ENSMAMP00000028299.1"/>
    <property type="gene ID" value="ENSMAMG00000019040.2"/>
</dbReference>
<dbReference type="OrthoDB" id="9945442at2759"/>
<dbReference type="FunFam" id="3.30.505.10:FF:000016">
    <property type="entry name" value="B-cell linker protein isoform 2"/>
    <property type="match status" value="1"/>
</dbReference>
<feature type="compositionally biased region" description="Basic and acidic residues" evidence="3">
    <location>
        <begin position="1"/>
        <end position="10"/>
    </location>
</feature>
<feature type="domain" description="SH2" evidence="4">
    <location>
        <begin position="235"/>
        <end position="343"/>
    </location>
</feature>
<evidence type="ECO:0000256" key="2">
    <source>
        <dbReference type="PROSITE-ProRule" id="PRU00191"/>
    </source>
</evidence>
<evidence type="ECO:0000259" key="4">
    <source>
        <dbReference type="PROSITE" id="PS50001"/>
    </source>
</evidence>
<dbReference type="SUPFAM" id="SSF55550">
    <property type="entry name" value="SH2 domain"/>
    <property type="match status" value="1"/>
</dbReference>
<evidence type="ECO:0000313" key="5">
    <source>
        <dbReference type="Ensembl" id="ENSMAMP00000028299.1"/>
    </source>
</evidence>
<keyword evidence="1 2" id="KW-0727">SH2 domain</keyword>
<dbReference type="GO" id="GO:0007169">
    <property type="term" value="P:cell surface receptor protein tyrosine kinase signaling pathway"/>
    <property type="evidence" value="ECO:0007669"/>
    <property type="project" value="TreeGrafter"/>
</dbReference>
<dbReference type="GeneID" id="113144833"/>
<dbReference type="GO" id="GO:0035556">
    <property type="term" value="P:intracellular signal transduction"/>
    <property type="evidence" value="ECO:0007669"/>
    <property type="project" value="TreeGrafter"/>
</dbReference>
<feature type="region of interest" description="Disordered" evidence="3">
    <location>
        <begin position="187"/>
        <end position="210"/>
    </location>
</feature>
<name>A0A3Q3N7V9_9TELE</name>
<dbReference type="Pfam" id="PF00017">
    <property type="entry name" value="SH2"/>
    <property type="match status" value="1"/>
</dbReference>